<dbReference type="Pfam" id="PF19593">
    <property type="entry name" value="DUF6098"/>
    <property type="match status" value="1"/>
</dbReference>
<accession>A0A0F4J6L3</accession>
<name>A0A0F4J6L3_9ACTN</name>
<evidence type="ECO:0000256" key="1">
    <source>
        <dbReference type="SAM" id="MobiDB-lite"/>
    </source>
</evidence>
<proteinExistence type="predicted"/>
<dbReference type="PATRIC" id="fig|68223.7.peg.1102"/>
<gene>
    <name evidence="2" type="ORF">VR44_25060</name>
</gene>
<reference evidence="2 3" key="1">
    <citation type="submission" date="2015-02" db="EMBL/GenBank/DDBJ databases">
        <authorList>
            <person name="Ju K.-S."/>
            <person name="Doroghazi J.R."/>
            <person name="Metcalf W."/>
        </authorList>
    </citation>
    <scope>NUCLEOTIDE SEQUENCE [LARGE SCALE GENOMIC DNA]</scope>
    <source>
        <strain evidence="2 3">NRRL ISP-5550</strain>
    </source>
</reference>
<sequence length="164" mass="18332">MHEDSLSTPMPQVGSLDELTGLVADRTGVYVRWSLGPAADLPSVSSRDDLTGIAMPGLSASALDVEPWWGERSLRLWVARRLYDYAHLPRTKDRRVRPWLLLGTEVGRGPDNEPLVTGVRPVGWVHQAVIDEATREIEDQPGGWGPLDRTPRRWHTRRRPGEAG</sequence>
<comment type="caution">
    <text evidence="2">The sequence shown here is derived from an EMBL/GenBank/DDBJ whole genome shotgun (WGS) entry which is preliminary data.</text>
</comment>
<protein>
    <submittedName>
        <fullName evidence="2">Uncharacterized protein</fullName>
    </submittedName>
</protein>
<keyword evidence="3" id="KW-1185">Reference proteome</keyword>
<dbReference type="AlphaFoldDB" id="A0A0F4J6L3"/>
<dbReference type="InterPro" id="IPR046080">
    <property type="entry name" value="DUF6098"/>
</dbReference>
<dbReference type="RefSeq" id="WP_045949856.1">
    <property type="nucleotide sequence ID" value="NZ_JZWV01000719.1"/>
</dbReference>
<feature type="region of interest" description="Disordered" evidence="1">
    <location>
        <begin position="135"/>
        <end position="164"/>
    </location>
</feature>
<dbReference type="Proteomes" id="UP000033551">
    <property type="component" value="Unassembled WGS sequence"/>
</dbReference>
<organism evidence="2 3">
    <name type="scientific">Streptomyces katrae</name>
    <dbReference type="NCBI Taxonomy" id="68223"/>
    <lineage>
        <taxon>Bacteria</taxon>
        <taxon>Bacillati</taxon>
        <taxon>Actinomycetota</taxon>
        <taxon>Actinomycetes</taxon>
        <taxon>Kitasatosporales</taxon>
        <taxon>Streptomycetaceae</taxon>
        <taxon>Streptomyces</taxon>
    </lineage>
</organism>
<dbReference type="EMBL" id="JZWV01000719">
    <property type="protein sequence ID" value="KJY28556.1"/>
    <property type="molecule type" value="Genomic_DNA"/>
</dbReference>
<evidence type="ECO:0000313" key="3">
    <source>
        <dbReference type="Proteomes" id="UP000033551"/>
    </source>
</evidence>
<evidence type="ECO:0000313" key="2">
    <source>
        <dbReference type="EMBL" id="KJY28556.1"/>
    </source>
</evidence>